<keyword evidence="9" id="KW-0486">Methionine biosynthesis</keyword>
<dbReference type="GO" id="GO:0035999">
    <property type="term" value="P:tetrahydrofolate interconversion"/>
    <property type="evidence" value="ECO:0007669"/>
    <property type="project" value="UniProtKB-UniPathway"/>
</dbReference>
<evidence type="ECO:0000256" key="12">
    <source>
        <dbReference type="RuleBase" id="RU003862"/>
    </source>
</evidence>
<dbReference type="CDD" id="cd00537">
    <property type="entry name" value="MTHFR"/>
    <property type="match status" value="1"/>
</dbReference>
<dbReference type="InterPro" id="IPR004620">
    <property type="entry name" value="MTHF_reductase_bac"/>
</dbReference>
<dbReference type="GO" id="GO:0009086">
    <property type="term" value="P:methionine biosynthetic process"/>
    <property type="evidence" value="ECO:0007669"/>
    <property type="project" value="UniProtKB-KW"/>
</dbReference>
<name>A0A3N0CNX1_9ACTN</name>
<evidence type="ECO:0000313" key="13">
    <source>
        <dbReference type="EMBL" id="RNL65019.1"/>
    </source>
</evidence>
<dbReference type="GO" id="GO:0071949">
    <property type="term" value="F:FAD binding"/>
    <property type="evidence" value="ECO:0007669"/>
    <property type="project" value="TreeGrafter"/>
</dbReference>
<comment type="catalytic activity">
    <reaction evidence="11">
        <text>(6S)-5-methyl-5,6,7,8-tetrahydrofolate + NAD(+) = (6R)-5,10-methylene-5,6,7,8-tetrahydrofolate + NADH + H(+)</text>
        <dbReference type="Rhea" id="RHEA:19821"/>
        <dbReference type="ChEBI" id="CHEBI:15378"/>
        <dbReference type="ChEBI" id="CHEBI:15636"/>
        <dbReference type="ChEBI" id="CHEBI:18608"/>
        <dbReference type="ChEBI" id="CHEBI:57540"/>
        <dbReference type="ChEBI" id="CHEBI:57945"/>
        <dbReference type="EC" id="1.5.1.54"/>
    </reaction>
    <physiologicalReaction direction="right-to-left" evidence="11">
        <dbReference type="Rhea" id="RHEA:19823"/>
    </physiologicalReaction>
</comment>
<keyword evidence="8" id="KW-0520">NAD</keyword>
<dbReference type="NCBIfam" id="TIGR00676">
    <property type="entry name" value="fadh2"/>
    <property type="match status" value="1"/>
</dbReference>
<gene>
    <name evidence="13" type="primary">metF</name>
    <name evidence="13" type="ORF">EFK50_03325</name>
</gene>
<keyword evidence="7 12" id="KW-0560">Oxidoreductase</keyword>
<evidence type="ECO:0000256" key="4">
    <source>
        <dbReference type="ARBA" id="ARBA00022605"/>
    </source>
</evidence>
<evidence type="ECO:0000256" key="8">
    <source>
        <dbReference type="ARBA" id="ARBA00023027"/>
    </source>
</evidence>
<evidence type="ECO:0000256" key="3">
    <source>
        <dbReference type="ARBA" id="ARBA00006743"/>
    </source>
</evidence>
<keyword evidence="6 12" id="KW-0274">FAD</keyword>
<dbReference type="InterPro" id="IPR003171">
    <property type="entry name" value="Mehydrof_redctse-like"/>
</dbReference>
<dbReference type="Gene3D" id="3.20.20.220">
    <property type="match status" value="1"/>
</dbReference>
<dbReference type="InterPro" id="IPR029041">
    <property type="entry name" value="FAD-linked_oxidoreductase-like"/>
</dbReference>
<evidence type="ECO:0000313" key="14">
    <source>
        <dbReference type="Proteomes" id="UP000267128"/>
    </source>
</evidence>
<organism evidence="13 14">
    <name type="scientific">Nocardioides marmoriginsengisoli</name>
    <dbReference type="NCBI Taxonomy" id="661483"/>
    <lineage>
        <taxon>Bacteria</taxon>
        <taxon>Bacillati</taxon>
        <taxon>Actinomycetota</taxon>
        <taxon>Actinomycetes</taxon>
        <taxon>Propionibacteriales</taxon>
        <taxon>Nocardioidaceae</taxon>
        <taxon>Nocardioides</taxon>
    </lineage>
</organism>
<keyword evidence="4" id="KW-0028">Amino-acid biosynthesis</keyword>
<dbReference type="GO" id="GO:0106312">
    <property type="term" value="F:methylenetetrahydrofolate reductase (NADH) activity"/>
    <property type="evidence" value="ECO:0007669"/>
    <property type="project" value="UniProtKB-EC"/>
</dbReference>
<dbReference type="GO" id="GO:0005829">
    <property type="term" value="C:cytosol"/>
    <property type="evidence" value="ECO:0007669"/>
    <property type="project" value="InterPro"/>
</dbReference>
<evidence type="ECO:0000256" key="11">
    <source>
        <dbReference type="ARBA" id="ARBA00048628"/>
    </source>
</evidence>
<accession>A0A3N0CNX1</accession>
<keyword evidence="14" id="KW-1185">Reference proteome</keyword>
<evidence type="ECO:0000256" key="1">
    <source>
        <dbReference type="ARBA" id="ARBA00001974"/>
    </source>
</evidence>
<sequence>MVTGQPTSIATLLAAGERSFSFEFFPPKDAAGEEVLWRSLGELESLKPTFVSVTYGAGGSTRDRTIEITGRIARETTMTPMAHLTCVGHTVDELGDILDSLSAAGVRNVLALRGDPPGGPGTEWIRTDGGVDYAADLVSLVRARDEFSIGVAVFPEGHRDSTSLDADVAVMKAKHDAGAEFGVTEMVLRASDYFGLVERCRAAGVDMPIIPGIMPILAIGSMKKMVELSGREMPDEVLARIEPLAEDPEAVRAEGIRIATELCDDLLAGGAPGLHFYTLNRSKATREIYAALAVNA</sequence>
<comment type="caution">
    <text evidence="13">The sequence shown here is derived from an EMBL/GenBank/DDBJ whole genome shotgun (WGS) entry which is preliminary data.</text>
</comment>
<dbReference type="UniPathway" id="UPA00193"/>
<evidence type="ECO:0000256" key="5">
    <source>
        <dbReference type="ARBA" id="ARBA00022630"/>
    </source>
</evidence>
<dbReference type="PANTHER" id="PTHR45754:SF3">
    <property type="entry name" value="METHYLENETETRAHYDROFOLATE REDUCTASE (NADPH)"/>
    <property type="match status" value="1"/>
</dbReference>
<comment type="pathway">
    <text evidence="10">Amino-acid biosynthesis; L-methionine biosynthesis via de novo pathway.</text>
</comment>
<comment type="similarity">
    <text evidence="3 12">Belongs to the methylenetetrahydrofolate reductase family.</text>
</comment>
<comment type="cofactor">
    <cofactor evidence="1 12">
        <name>FAD</name>
        <dbReference type="ChEBI" id="CHEBI:57692"/>
    </cofactor>
</comment>
<dbReference type="EMBL" id="RJSE01000003">
    <property type="protein sequence ID" value="RNL65019.1"/>
    <property type="molecule type" value="Genomic_DNA"/>
</dbReference>
<evidence type="ECO:0000256" key="6">
    <source>
        <dbReference type="ARBA" id="ARBA00022827"/>
    </source>
</evidence>
<evidence type="ECO:0000256" key="9">
    <source>
        <dbReference type="ARBA" id="ARBA00023167"/>
    </source>
</evidence>
<evidence type="ECO:0000256" key="10">
    <source>
        <dbReference type="ARBA" id="ARBA00034478"/>
    </source>
</evidence>
<protein>
    <recommendedName>
        <fullName evidence="12">Methylenetetrahydrofolate reductase</fullName>
        <ecNumber evidence="12">1.5.1.54</ecNumber>
    </recommendedName>
</protein>
<reference evidence="13 14" key="1">
    <citation type="submission" date="2018-11" db="EMBL/GenBank/DDBJ databases">
        <authorList>
            <person name="Li F."/>
        </authorList>
    </citation>
    <scope>NUCLEOTIDE SEQUENCE [LARGE SCALE GENOMIC DNA]</scope>
    <source>
        <strain evidence="13 14">Gsoil 097</strain>
    </source>
</reference>
<proteinExistence type="inferred from homology"/>
<dbReference type="RefSeq" id="WP_123226122.1">
    <property type="nucleotide sequence ID" value="NZ_RJSE01000003.1"/>
</dbReference>
<dbReference type="SUPFAM" id="SSF51730">
    <property type="entry name" value="FAD-linked oxidoreductase"/>
    <property type="match status" value="1"/>
</dbReference>
<dbReference type="AlphaFoldDB" id="A0A3N0CNX1"/>
<dbReference type="Proteomes" id="UP000267128">
    <property type="component" value="Unassembled WGS sequence"/>
</dbReference>
<evidence type="ECO:0000256" key="7">
    <source>
        <dbReference type="ARBA" id="ARBA00023002"/>
    </source>
</evidence>
<keyword evidence="5 12" id="KW-0285">Flavoprotein</keyword>
<dbReference type="EC" id="1.5.1.54" evidence="12"/>
<dbReference type="PANTHER" id="PTHR45754">
    <property type="entry name" value="METHYLENETETRAHYDROFOLATE REDUCTASE"/>
    <property type="match status" value="1"/>
</dbReference>
<comment type="pathway">
    <text evidence="2 12">One-carbon metabolism; tetrahydrofolate interconversion.</text>
</comment>
<evidence type="ECO:0000256" key="2">
    <source>
        <dbReference type="ARBA" id="ARBA00004777"/>
    </source>
</evidence>
<dbReference type="Pfam" id="PF02219">
    <property type="entry name" value="MTHFR"/>
    <property type="match status" value="1"/>
</dbReference>
<dbReference type="OrthoDB" id="9812555at2"/>